<evidence type="ECO:0000313" key="8">
    <source>
        <dbReference type="Proteomes" id="UP001367508"/>
    </source>
</evidence>
<dbReference type="GO" id="GO:0009737">
    <property type="term" value="P:response to abscisic acid"/>
    <property type="evidence" value="ECO:0007669"/>
    <property type="project" value="UniProtKB-ARBA"/>
</dbReference>
<dbReference type="PANTHER" id="PTHR43570:SF25">
    <property type="entry name" value="ALDEHYDE DEHYDROGENASE FAMILY 3 MEMBER I1, CHLOROPLASTIC"/>
    <property type="match status" value="1"/>
</dbReference>
<evidence type="ECO:0000256" key="2">
    <source>
        <dbReference type="ARBA" id="ARBA00023002"/>
    </source>
</evidence>
<dbReference type="Gene3D" id="3.40.309.10">
    <property type="entry name" value="Aldehyde Dehydrogenase, Chain A, domain 2"/>
    <property type="match status" value="1"/>
</dbReference>
<dbReference type="InterPro" id="IPR012394">
    <property type="entry name" value="Aldehyde_DH_NAD(P)"/>
</dbReference>
<sequence length="587" mass="65118">MIRLMCLFARFSYLFNVKYQLCCLQARFLNPTFLDSTIKALSTCSTMKSLCFGPFLASSAPVANRAFASHLTRKCFHKQLHFHSRCVVFSSYSCSATASVVPELEEKQTFDGEKAGLLVRELRKCFDSGKTKSYEWRVSQLEGIARMLEEKEKEIAEALDKDLSKPELEAFITEISQAKSSCSEALHELKDWMKSEKVNTSITTFPSSAEIVSEPLGVVLVISTWNFPFLLSMDPVIGAISAGNAVILKPSEIAPATSSLLANLIEKYLDNSAIRVVEGAIPETTALLEQKWDKILYTGSARVGRIVMAAAAKHLTPVVLELGGKCPAVVDSDVNLQVTARRIIAGKWACNSGQACISVDYIITRKEFAPLLINALKEELEQFFGKNPMESKDMSRIVSPNQFARLVKLLDEDKVSDKVVLGGQRDEKKLKIAPTIILDVPEDAMVMQEEIFGPILPIITVDNIEHSFSIIKSKPKPLAAYLFTNNEQLKKDYVEKISSGGMLINDTVIHVATRGLPFGGVEESGMGSYHGKFSFDSFSHKKSVLYRSFEADSSLRYPPYTPQKEKLLKALISGNIFQIILALFGWS</sequence>
<reference evidence="7 8" key="1">
    <citation type="submission" date="2024-01" db="EMBL/GenBank/DDBJ databases">
        <title>The genomes of 5 underutilized Papilionoideae crops provide insights into root nodulation and disease resistanc.</title>
        <authorList>
            <person name="Jiang F."/>
        </authorList>
    </citation>
    <scope>NUCLEOTIDE SEQUENCE [LARGE SCALE GENOMIC DNA]</scope>
    <source>
        <strain evidence="7">LVBAO_FW01</strain>
        <tissue evidence="7">Leaves</tissue>
    </source>
</reference>
<organism evidence="7 8">
    <name type="scientific">Canavalia gladiata</name>
    <name type="common">Sword bean</name>
    <name type="synonym">Dolichos gladiatus</name>
    <dbReference type="NCBI Taxonomy" id="3824"/>
    <lineage>
        <taxon>Eukaryota</taxon>
        <taxon>Viridiplantae</taxon>
        <taxon>Streptophyta</taxon>
        <taxon>Embryophyta</taxon>
        <taxon>Tracheophyta</taxon>
        <taxon>Spermatophyta</taxon>
        <taxon>Magnoliopsida</taxon>
        <taxon>eudicotyledons</taxon>
        <taxon>Gunneridae</taxon>
        <taxon>Pentapetalae</taxon>
        <taxon>rosids</taxon>
        <taxon>fabids</taxon>
        <taxon>Fabales</taxon>
        <taxon>Fabaceae</taxon>
        <taxon>Papilionoideae</taxon>
        <taxon>50 kb inversion clade</taxon>
        <taxon>NPAAA clade</taxon>
        <taxon>indigoferoid/millettioid clade</taxon>
        <taxon>Phaseoleae</taxon>
        <taxon>Canavalia</taxon>
    </lineage>
</organism>
<dbReference type="InterPro" id="IPR016161">
    <property type="entry name" value="Ald_DH/histidinol_DH"/>
</dbReference>
<keyword evidence="2" id="KW-0560">Oxidoreductase</keyword>
<dbReference type="InterPro" id="IPR016163">
    <property type="entry name" value="Ald_DH_C"/>
</dbReference>
<dbReference type="FunFam" id="3.40.605.10:FF:000004">
    <property type="entry name" value="Aldehyde dehydrogenase"/>
    <property type="match status" value="1"/>
</dbReference>
<gene>
    <name evidence="7" type="ORF">VNO77_00721</name>
</gene>
<keyword evidence="8" id="KW-1185">Reference proteome</keyword>
<dbReference type="AlphaFoldDB" id="A0AAN9MQJ4"/>
<comment type="similarity">
    <text evidence="1">Belongs to the aldehyde dehydrogenase family.</text>
</comment>
<evidence type="ECO:0000256" key="4">
    <source>
        <dbReference type="ARBA" id="ARBA00024226"/>
    </source>
</evidence>
<dbReference type="SUPFAM" id="SSF53720">
    <property type="entry name" value="ALDH-like"/>
    <property type="match status" value="1"/>
</dbReference>
<evidence type="ECO:0000256" key="1">
    <source>
        <dbReference type="ARBA" id="ARBA00009986"/>
    </source>
</evidence>
<evidence type="ECO:0000256" key="5">
    <source>
        <dbReference type="ARBA" id="ARBA00049194"/>
    </source>
</evidence>
<dbReference type="Proteomes" id="UP001367508">
    <property type="component" value="Unassembled WGS sequence"/>
</dbReference>
<comment type="catalytic activity">
    <reaction evidence="5">
        <text>an aldehyde + NAD(+) + H2O = a carboxylate + NADH + 2 H(+)</text>
        <dbReference type="Rhea" id="RHEA:16185"/>
        <dbReference type="ChEBI" id="CHEBI:15377"/>
        <dbReference type="ChEBI" id="CHEBI:15378"/>
        <dbReference type="ChEBI" id="CHEBI:17478"/>
        <dbReference type="ChEBI" id="CHEBI:29067"/>
        <dbReference type="ChEBI" id="CHEBI:57540"/>
        <dbReference type="ChEBI" id="CHEBI:57945"/>
        <dbReference type="EC" id="1.2.1.3"/>
    </reaction>
</comment>
<keyword evidence="3" id="KW-0520">NAD</keyword>
<dbReference type="GO" id="GO:0009414">
    <property type="term" value="P:response to water deprivation"/>
    <property type="evidence" value="ECO:0007669"/>
    <property type="project" value="UniProtKB-ARBA"/>
</dbReference>
<dbReference type="Pfam" id="PF00171">
    <property type="entry name" value="Aldedh"/>
    <property type="match status" value="1"/>
</dbReference>
<protein>
    <recommendedName>
        <fullName evidence="4">aldehyde dehydrogenase (NAD(+))</fullName>
        <ecNumber evidence="4">1.2.1.3</ecNumber>
    </recommendedName>
</protein>
<evidence type="ECO:0000256" key="3">
    <source>
        <dbReference type="ARBA" id="ARBA00023027"/>
    </source>
</evidence>
<dbReference type="EC" id="1.2.1.3" evidence="4"/>
<name>A0AAN9MQJ4_CANGL</name>
<dbReference type="FunFam" id="3.40.309.10:FF:000003">
    <property type="entry name" value="Aldehyde dehydrogenase"/>
    <property type="match status" value="1"/>
</dbReference>
<dbReference type="PANTHER" id="PTHR43570">
    <property type="entry name" value="ALDEHYDE DEHYDROGENASE"/>
    <property type="match status" value="1"/>
</dbReference>
<dbReference type="GO" id="GO:0005737">
    <property type="term" value="C:cytoplasm"/>
    <property type="evidence" value="ECO:0007669"/>
    <property type="project" value="TreeGrafter"/>
</dbReference>
<feature type="domain" description="Aldehyde dehydrogenase" evidence="6">
    <location>
        <begin position="118"/>
        <end position="544"/>
    </location>
</feature>
<evidence type="ECO:0000313" key="7">
    <source>
        <dbReference type="EMBL" id="KAK7358782.1"/>
    </source>
</evidence>
<dbReference type="InterPro" id="IPR015590">
    <property type="entry name" value="Aldehyde_DH_dom"/>
</dbReference>
<proteinExistence type="inferred from homology"/>
<dbReference type="GO" id="GO:0004029">
    <property type="term" value="F:aldehyde dehydrogenase (NAD+) activity"/>
    <property type="evidence" value="ECO:0007669"/>
    <property type="project" value="UniProtKB-EC"/>
</dbReference>
<comment type="caution">
    <text evidence="7">The sequence shown here is derived from an EMBL/GenBank/DDBJ whole genome shotgun (WGS) entry which is preliminary data.</text>
</comment>
<evidence type="ECO:0000259" key="6">
    <source>
        <dbReference type="Pfam" id="PF00171"/>
    </source>
</evidence>
<accession>A0AAN9MQJ4</accession>
<dbReference type="InterPro" id="IPR016162">
    <property type="entry name" value="Ald_DH_N"/>
</dbReference>
<dbReference type="Gene3D" id="3.40.605.10">
    <property type="entry name" value="Aldehyde Dehydrogenase, Chain A, domain 1"/>
    <property type="match status" value="1"/>
</dbReference>
<dbReference type="EMBL" id="JAYMYQ010000001">
    <property type="protein sequence ID" value="KAK7358782.1"/>
    <property type="molecule type" value="Genomic_DNA"/>
</dbReference>
<dbReference type="GO" id="GO:0006081">
    <property type="term" value="P:aldehyde metabolic process"/>
    <property type="evidence" value="ECO:0007669"/>
    <property type="project" value="InterPro"/>
</dbReference>